<dbReference type="GO" id="GO:0005634">
    <property type="term" value="C:nucleus"/>
    <property type="evidence" value="ECO:0007669"/>
    <property type="project" value="UniProtKB-SubCell"/>
</dbReference>
<evidence type="ECO:0000256" key="8">
    <source>
        <dbReference type="SAM" id="MobiDB-lite"/>
    </source>
</evidence>
<evidence type="ECO:0000256" key="2">
    <source>
        <dbReference type="ARBA" id="ARBA00022723"/>
    </source>
</evidence>
<dbReference type="PROSITE" id="PS00028">
    <property type="entry name" value="ZINC_FINGER_C2H2_1"/>
    <property type="match status" value="4"/>
</dbReference>
<feature type="domain" description="C2H2-type" evidence="9">
    <location>
        <begin position="323"/>
        <end position="348"/>
    </location>
</feature>
<dbReference type="PANTHER" id="PTHR24394">
    <property type="entry name" value="ZINC FINGER PROTEIN"/>
    <property type="match status" value="1"/>
</dbReference>
<dbReference type="AlphaFoldDB" id="A0AAW1DTX6"/>
<feature type="domain" description="C2H2-type" evidence="9">
    <location>
        <begin position="366"/>
        <end position="393"/>
    </location>
</feature>
<dbReference type="InterPro" id="IPR036236">
    <property type="entry name" value="Znf_C2H2_sf"/>
</dbReference>
<evidence type="ECO:0000256" key="5">
    <source>
        <dbReference type="ARBA" id="ARBA00022833"/>
    </source>
</evidence>
<evidence type="ECO:0000256" key="3">
    <source>
        <dbReference type="ARBA" id="ARBA00022737"/>
    </source>
</evidence>
<comment type="caution">
    <text evidence="10">The sequence shown here is derived from an EMBL/GenBank/DDBJ whole genome shotgun (WGS) entry which is preliminary data.</text>
</comment>
<comment type="subcellular location">
    <subcellularLocation>
        <location evidence="1">Nucleus</location>
    </subcellularLocation>
</comment>
<dbReference type="SMART" id="SM00355">
    <property type="entry name" value="ZnF_C2H2"/>
    <property type="match status" value="5"/>
</dbReference>
<organism evidence="10 11">
    <name type="scientific">Rhynocoris fuscipes</name>
    <dbReference type="NCBI Taxonomy" id="488301"/>
    <lineage>
        <taxon>Eukaryota</taxon>
        <taxon>Metazoa</taxon>
        <taxon>Ecdysozoa</taxon>
        <taxon>Arthropoda</taxon>
        <taxon>Hexapoda</taxon>
        <taxon>Insecta</taxon>
        <taxon>Pterygota</taxon>
        <taxon>Neoptera</taxon>
        <taxon>Paraneoptera</taxon>
        <taxon>Hemiptera</taxon>
        <taxon>Heteroptera</taxon>
        <taxon>Panheteroptera</taxon>
        <taxon>Cimicomorpha</taxon>
        <taxon>Reduviidae</taxon>
        <taxon>Harpactorinae</taxon>
        <taxon>Harpactorini</taxon>
        <taxon>Rhynocoris</taxon>
    </lineage>
</organism>
<reference evidence="10 11" key="1">
    <citation type="submission" date="2022-12" db="EMBL/GenBank/DDBJ databases">
        <title>Chromosome-level genome assembly of true bugs.</title>
        <authorList>
            <person name="Ma L."/>
            <person name="Li H."/>
        </authorList>
    </citation>
    <scope>NUCLEOTIDE SEQUENCE [LARGE SCALE GENOMIC DNA]</scope>
    <source>
        <strain evidence="10">Lab_2022b</strain>
    </source>
</reference>
<keyword evidence="3" id="KW-0677">Repeat</keyword>
<feature type="domain" description="C2H2-type" evidence="9">
    <location>
        <begin position="393"/>
        <end position="416"/>
    </location>
</feature>
<proteinExistence type="predicted"/>
<keyword evidence="2" id="KW-0479">Metal-binding</keyword>
<dbReference type="FunFam" id="3.30.160.60:FF:000446">
    <property type="entry name" value="Zinc finger protein"/>
    <property type="match status" value="1"/>
</dbReference>
<dbReference type="GO" id="GO:0000981">
    <property type="term" value="F:DNA-binding transcription factor activity, RNA polymerase II-specific"/>
    <property type="evidence" value="ECO:0007669"/>
    <property type="project" value="TreeGrafter"/>
</dbReference>
<evidence type="ECO:0000313" key="11">
    <source>
        <dbReference type="Proteomes" id="UP001461498"/>
    </source>
</evidence>
<evidence type="ECO:0000259" key="9">
    <source>
        <dbReference type="PROSITE" id="PS50157"/>
    </source>
</evidence>
<dbReference type="SUPFAM" id="SSF57667">
    <property type="entry name" value="beta-beta-alpha zinc fingers"/>
    <property type="match status" value="2"/>
</dbReference>
<dbReference type="Proteomes" id="UP001461498">
    <property type="component" value="Unassembled WGS sequence"/>
</dbReference>
<keyword evidence="5" id="KW-0862">Zinc</keyword>
<sequence>MTLPMVTCPLCCRPGFSSTESLCSALVDVTTRSLSCPICNCKVTGLDKFTIHLFSHSFSHNTNNNSNQVANSSEADSGTKCDNLTIEGEKHQYSHYNNSSFDKHESYLRNNITSKITKNIPSDQSYIFFRTDNGQIFAVSHESFSPNFKNVTINTQNYITNTNITTSTIQSNSFGNVEERKHLEVSDNDSPCSTNAMDVESNNALFTNGESLHSCPSTPSTFADVDKCRNERVYESCKELLTNGDFTTNGTDLGDLERNDSYVENKNSGENKSNNKESENKPVESYICEQCSYVFPNKTILAMHNQLIHKKGENEVENRRQSLNCNLCPRSFTLRSSLMIHRKVAHAGGFGNNDSTLSIKDSTLNNSCQVCGKIFSKAIYLSQHMKVHEEKQWLCTICDKGFTTKYFLKKHRRLHTDVSVCSVTNKHCLKSLFVI</sequence>
<dbReference type="PROSITE" id="PS50157">
    <property type="entry name" value="ZINC_FINGER_C2H2_2"/>
    <property type="match status" value="4"/>
</dbReference>
<keyword evidence="6" id="KW-0539">Nucleus</keyword>
<feature type="domain" description="C2H2-type" evidence="9">
    <location>
        <begin position="286"/>
        <end position="314"/>
    </location>
</feature>
<accession>A0AAW1DTX6</accession>
<keyword evidence="11" id="KW-1185">Reference proteome</keyword>
<evidence type="ECO:0000256" key="6">
    <source>
        <dbReference type="ARBA" id="ARBA00023242"/>
    </source>
</evidence>
<feature type="region of interest" description="Disordered" evidence="8">
    <location>
        <begin position="248"/>
        <end position="279"/>
    </location>
</feature>
<dbReference type="Pfam" id="PF00096">
    <property type="entry name" value="zf-C2H2"/>
    <property type="match status" value="3"/>
</dbReference>
<dbReference type="GO" id="GO:0008270">
    <property type="term" value="F:zinc ion binding"/>
    <property type="evidence" value="ECO:0007669"/>
    <property type="project" value="UniProtKB-KW"/>
</dbReference>
<evidence type="ECO:0000256" key="1">
    <source>
        <dbReference type="ARBA" id="ARBA00004123"/>
    </source>
</evidence>
<feature type="compositionally biased region" description="Basic and acidic residues" evidence="8">
    <location>
        <begin position="255"/>
        <end position="279"/>
    </location>
</feature>
<protein>
    <recommendedName>
        <fullName evidence="9">C2H2-type domain-containing protein</fullName>
    </recommendedName>
</protein>
<evidence type="ECO:0000313" key="10">
    <source>
        <dbReference type="EMBL" id="KAK9512835.1"/>
    </source>
</evidence>
<dbReference type="EMBL" id="JAPXFL010000001">
    <property type="protein sequence ID" value="KAK9512835.1"/>
    <property type="molecule type" value="Genomic_DNA"/>
</dbReference>
<keyword evidence="4 7" id="KW-0863">Zinc-finger</keyword>
<dbReference type="Gene3D" id="3.30.160.60">
    <property type="entry name" value="Classic Zinc Finger"/>
    <property type="match status" value="3"/>
</dbReference>
<dbReference type="InterPro" id="IPR013087">
    <property type="entry name" value="Znf_C2H2_type"/>
</dbReference>
<evidence type="ECO:0000256" key="7">
    <source>
        <dbReference type="PROSITE-ProRule" id="PRU00042"/>
    </source>
</evidence>
<dbReference type="PANTHER" id="PTHR24394:SF44">
    <property type="entry name" value="ZINC FINGER PROTEIN 271-LIKE"/>
    <property type="match status" value="1"/>
</dbReference>
<name>A0AAW1DTX6_9HEMI</name>
<evidence type="ECO:0000256" key="4">
    <source>
        <dbReference type="ARBA" id="ARBA00022771"/>
    </source>
</evidence>
<gene>
    <name evidence="10" type="ORF">O3M35_001165</name>
</gene>